<reference evidence="2 3" key="1">
    <citation type="journal article" date="2018" name="BMC Genomics">
        <title>Genomic comparison of Trypanosoma conorhini and Trypanosoma rangeli to Trypanosoma cruzi strains of high and low virulence.</title>
        <authorList>
            <person name="Bradwell K.R."/>
            <person name="Koparde V.N."/>
            <person name="Matveyev A.V."/>
            <person name="Serrano M.G."/>
            <person name="Alves J.M."/>
            <person name="Parikh H."/>
            <person name="Huang B."/>
            <person name="Lee V."/>
            <person name="Espinosa-Alvarez O."/>
            <person name="Ortiz P.A."/>
            <person name="Costa-Martins A.G."/>
            <person name="Teixeira M.M."/>
            <person name="Buck G.A."/>
        </authorList>
    </citation>
    <scope>NUCLEOTIDE SEQUENCE [LARGE SCALE GENOMIC DNA]</scope>
    <source>
        <strain evidence="2 3">025E</strain>
    </source>
</reference>
<accession>A0A3R7LDB3</accession>
<feature type="region of interest" description="Disordered" evidence="1">
    <location>
        <begin position="1270"/>
        <end position="1299"/>
    </location>
</feature>
<evidence type="ECO:0000256" key="1">
    <source>
        <dbReference type="SAM" id="MobiDB-lite"/>
    </source>
</evidence>
<comment type="caution">
    <text evidence="2">The sequence shown here is derived from an EMBL/GenBank/DDBJ whole genome shotgun (WGS) entry which is preliminary data.</text>
</comment>
<sequence length="1299" mass="139508">MPTGNGGTLFLPVVRAAAALSGRPCVEQAAANVGRATVSPVQSANALRSPSSSPRPPAPGECHSHPRHEEASWWATALRYKAITTEARQLGLDALQRGELRRRAKVLFSLEKWHAAGCAANAATVVKETLAAILKEEVDGCRGWADVASGGSCHVSFVLGGGDTARVVDAASALAATLRGHGDPTNADCIRRLLCAVAVVSAMLNHFCPLCCAMAASAELPHAWAQALASFEQLLNDEGIVSFVLTEAVVSAVVSANSFPLTILQRCDALLKETRAKMLPCLVPLQRLLEVTDAAAASATAGAPGPALHMRTEAQLLDLKCRLQGELRERLAVALELEQRSVEQAQQFRQAWDLHRMSARDTQSCGPCLRPRKEGFTAGDSSGASAGWRVHSGAPPVVREAAAETKSTVRCETVARGHETAVTASCWERTVLEVWGARREAVLAVLRQHAIADSILLKRDGAAKEAKAKQDVGSAWMADVLPGALSRQLRALIGAPDQHATRLFVSLRRWVRGGRAAPDAEVYVARALELVVFLLVADVTAAQDDTLLPELIELVKHLAGARGQGDASLLPSLRQLPDALAVALVGAVLSLPSTQAALFAEHHSHTEGGRRVLSNVSFLLWELHSACALQHAVSMLGAGRTVPHAAGGGGVIAPPLPSLQGRAAAVRLLADVARRGRGAGLALGPSPTHDAGFTLTLTELLGYGAVAQLQGIPARMRRPLPRFFSEALWEGLLPLATGSLHELQRIHRDCGGDAVRRLLELCRALVEAIAPRWDYSIVPTRRLQRRALTLLASALAGQEYEANDAVKDRVVKFASLLEGLLAGAAAASPHLLPDSRTFSRMCNAVGLILHDVDGRTGHQIMTHLLRLRPPLHTLDTEAHIAIIRCLSSLRHGCTLWEEAVRHYRQAVDFVEDANKHNPVGASHRRPHIPADLSTARLLRCIGSSPLPREARCALTLRVVAFARASGLSLSSQSYSSCLLNFTLRERQCTGAFTGAPWCDALEWYNDAMTRMQQTPPPQQDPLCFQLACLQSLLAQGEWPEALLSIPLADILRRHDDAAEFGLDRFTGKVSFLLRLCASDRTRSCAGAARSLLKVLQPLSSPKPGTQAVNLAEMRHLCRVANTLPPVHAEAKATSGVPLFRHEAPLIPRSPVEMGGAWTHSPGSCALSLRRPCHNQEALLAKLEDTVFLGLHGTPSHASGGVGGDPLRPLAPLQVRERVSRAFPLLKTVWSAEDVLRREAAAAGEGARSRMDTCYASVIVPLRRLERLRAEKRRGMRGRHPAPRLAWGVSGRKGPPKVQE</sequence>
<name>A0A3R7LDB3_9TRYP</name>
<feature type="region of interest" description="Disordered" evidence="1">
    <location>
        <begin position="40"/>
        <end position="67"/>
    </location>
</feature>
<dbReference type="GeneID" id="40315245"/>
<dbReference type="Proteomes" id="UP000284403">
    <property type="component" value="Unassembled WGS sequence"/>
</dbReference>
<dbReference type="OrthoDB" id="252458at2759"/>
<dbReference type="EMBL" id="MKKU01000057">
    <property type="protein sequence ID" value="RNF26105.1"/>
    <property type="molecule type" value="Genomic_DNA"/>
</dbReference>
<proteinExistence type="predicted"/>
<gene>
    <name evidence="2" type="ORF">Tco025E_01634</name>
</gene>
<evidence type="ECO:0000313" key="3">
    <source>
        <dbReference type="Proteomes" id="UP000284403"/>
    </source>
</evidence>
<protein>
    <submittedName>
        <fullName evidence="2">Uncharacterized protein</fullName>
    </submittedName>
</protein>
<evidence type="ECO:0000313" key="2">
    <source>
        <dbReference type="EMBL" id="RNF26105.1"/>
    </source>
</evidence>
<keyword evidence="3" id="KW-1185">Reference proteome</keyword>
<feature type="compositionally biased region" description="Basic residues" evidence="1">
    <location>
        <begin position="1270"/>
        <end position="1281"/>
    </location>
</feature>
<dbReference type="RefSeq" id="XP_029231311.1">
    <property type="nucleotide sequence ID" value="XM_029368571.1"/>
</dbReference>
<organism evidence="2 3">
    <name type="scientific">Trypanosoma conorhini</name>
    <dbReference type="NCBI Taxonomy" id="83891"/>
    <lineage>
        <taxon>Eukaryota</taxon>
        <taxon>Discoba</taxon>
        <taxon>Euglenozoa</taxon>
        <taxon>Kinetoplastea</taxon>
        <taxon>Metakinetoplastina</taxon>
        <taxon>Trypanosomatida</taxon>
        <taxon>Trypanosomatidae</taxon>
        <taxon>Trypanosoma</taxon>
    </lineage>
</organism>